<proteinExistence type="predicted"/>
<feature type="domain" description="HAM1-like C-terminal" evidence="2">
    <location>
        <begin position="693"/>
        <end position="841"/>
    </location>
</feature>
<accession>A0A2R6RIK8</accession>
<evidence type="ECO:0000313" key="4">
    <source>
        <dbReference type="EMBL" id="PSS29844.1"/>
    </source>
</evidence>
<dbReference type="GO" id="GO:0008289">
    <property type="term" value="F:lipid binding"/>
    <property type="evidence" value="ECO:0007669"/>
    <property type="project" value="InterPro"/>
</dbReference>
<sequence>MSLPNAPKDISDHPAKGSVIAPVDKQAQAADVDRKLRFYGVISAFGESRMPSNEQIDKTLQYVLTHSPVPEEELSPEGKKLVADTRDIIETARLMVKEKNADELFQNFIWHTRDTNLDQAKKDPNEVIPVDKEKIKSDGQQAIAHLRTLLSLILTNAEVRKLLSDFSVIGRDLFARGAMKVAENARPDEERLRTVDDTAPNDRFYTEGGRTAGPNETPVLEARIPGTDATIKQHPREELGTGATIHQSDGNVRRGDDVGQEAMQRKDEMMRRGQEEFQKQQDETVDAVGGTDLPADQEGAEAKKNGFMDKLRNTRDNLLDRVPQEHKDRANDTKERANEHVDRAKQFLSEEYFPEERRDQFIYRGKKVVVECQKHKDYQESIRWLLDFLEEYASHGHTVAEHGKDSHQKLTSDSALQQATSELRTLLERFANGMSMDVIGDAMHDLWQDAQNDEDLRNWFRSVDAYIRKVLLEPGYVLEPECNNEANRLRDSGRTFYDDKYKGHFDNLFDRTGDWFRAMGDDPLNKRFGEDWARLTKDLLFDSEGSLKWKPELWMDIRKVILPSLIDQVGYVPIPRIEYTDDALDVVIENLALSGRNLFPNVVSMEAHNFIKFSPYDAIRDEHHHEFTLTFGQIQADMKDVAFYFRKKTGIPKLQDSGLADVLLGGQGLTVTAHIASAEKDRSSVFTVKDVNVKVDTLKFSIRDSKHDFLYKTFRPLATGLVKKQLQKAIADSVRTALEYVDGQLVGVRDRMEEAKADENKSRTQVLQELFQRKKDEAESVKSGATSKKEDKHAQFKVVSKRDSEILKDKGYPGGWVNRTQERNEAAKKGQDWRSEAFTIV</sequence>
<evidence type="ECO:0000259" key="2">
    <source>
        <dbReference type="Pfam" id="PF14613"/>
    </source>
</evidence>
<protein>
    <submittedName>
        <fullName evidence="4">Uncharacterized protein</fullName>
    </submittedName>
</protein>
<feature type="region of interest" description="Disordered" evidence="1">
    <location>
        <begin position="810"/>
        <end position="841"/>
    </location>
</feature>
<dbReference type="PANTHER" id="PTHR31138:SF1">
    <property type="entry name" value="PDZ DOMAIN-CONTAINING PROTEIN"/>
    <property type="match status" value="1"/>
</dbReference>
<dbReference type="PANTHER" id="PTHR31138">
    <property type="entry name" value="CHROMOSOME 19, WHOLE GENOME SHOTGUN SEQUENCE"/>
    <property type="match status" value="1"/>
</dbReference>
<evidence type="ECO:0000256" key="1">
    <source>
        <dbReference type="SAM" id="MobiDB-lite"/>
    </source>
</evidence>
<feature type="region of interest" description="Disordered" evidence="1">
    <location>
        <begin position="199"/>
        <end position="218"/>
    </location>
</feature>
<dbReference type="InterPro" id="IPR045967">
    <property type="entry name" value="HAM1-like_N"/>
</dbReference>
<organism evidence="4 5">
    <name type="scientific">Hermanssonia centrifuga</name>
    <dbReference type="NCBI Taxonomy" id="98765"/>
    <lineage>
        <taxon>Eukaryota</taxon>
        <taxon>Fungi</taxon>
        <taxon>Dikarya</taxon>
        <taxon>Basidiomycota</taxon>
        <taxon>Agaricomycotina</taxon>
        <taxon>Agaricomycetes</taxon>
        <taxon>Polyporales</taxon>
        <taxon>Meruliaceae</taxon>
        <taxon>Hermanssonia</taxon>
    </lineage>
</organism>
<dbReference type="InterPro" id="IPR027842">
    <property type="entry name" value="HAM1-like_C"/>
</dbReference>
<name>A0A2R6RIK8_9APHY</name>
<dbReference type="OrthoDB" id="19394at2759"/>
<comment type="caution">
    <text evidence="4">The sequence shown here is derived from an EMBL/GenBank/DDBJ whole genome shotgun (WGS) entry which is preliminary data.</text>
</comment>
<reference evidence="4 5" key="1">
    <citation type="submission" date="2018-02" db="EMBL/GenBank/DDBJ databases">
        <title>Genome sequence of the basidiomycete white-rot fungus Phlebia centrifuga.</title>
        <authorList>
            <person name="Granchi Z."/>
            <person name="Peng M."/>
            <person name="de Vries R.P."/>
            <person name="Hilden K."/>
            <person name="Makela M.R."/>
            <person name="Grigoriev I."/>
            <person name="Riley R."/>
        </authorList>
    </citation>
    <scope>NUCLEOTIDE SEQUENCE [LARGE SCALE GENOMIC DNA]</scope>
    <source>
        <strain evidence="4 5">FBCC195</strain>
    </source>
</reference>
<dbReference type="Gene3D" id="3.15.10.10">
    <property type="entry name" value="Bactericidal permeability-increasing protein, domain 1"/>
    <property type="match status" value="1"/>
</dbReference>
<dbReference type="SUPFAM" id="SSF55394">
    <property type="entry name" value="Bactericidal permeability-increasing protein, BPI"/>
    <property type="match status" value="1"/>
</dbReference>
<dbReference type="AlphaFoldDB" id="A0A2R6RIK8"/>
<evidence type="ECO:0000313" key="5">
    <source>
        <dbReference type="Proteomes" id="UP000186601"/>
    </source>
</evidence>
<dbReference type="Proteomes" id="UP000186601">
    <property type="component" value="Unassembled WGS sequence"/>
</dbReference>
<gene>
    <name evidence="4" type="ORF">PHLCEN_2v2659</name>
</gene>
<dbReference type="InterPro" id="IPR017943">
    <property type="entry name" value="Bactericidal_perm-incr_a/b_dom"/>
</dbReference>
<feature type="compositionally biased region" description="Basic and acidic residues" evidence="1">
    <location>
        <begin position="820"/>
        <end position="835"/>
    </location>
</feature>
<keyword evidence="5" id="KW-1185">Reference proteome</keyword>
<dbReference type="Pfam" id="PF14613">
    <property type="entry name" value="HAM1_C"/>
    <property type="match status" value="1"/>
</dbReference>
<feature type="region of interest" description="Disordered" evidence="1">
    <location>
        <begin position="1"/>
        <end position="23"/>
    </location>
</feature>
<feature type="domain" description="HAM1-like N-terminal" evidence="3">
    <location>
        <begin position="14"/>
        <end position="681"/>
    </location>
</feature>
<evidence type="ECO:0000259" key="3">
    <source>
        <dbReference type="Pfam" id="PF19343"/>
    </source>
</evidence>
<dbReference type="Pfam" id="PF19343">
    <property type="entry name" value="HAM1_N"/>
    <property type="match status" value="1"/>
</dbReference>
<dbReference type="STRING" id="98765.A0A2R6RIK8"/>
<dbReference type="EMBL" id="MLYV02000250">
    <property type="protein sequence ID" value="PSS29844.1"/>
    <property type="molecule type" value="Genomic_DNA"/>
</dbReference>